<name>A0A7C3VUW6_9CYAN</name>
<protein>
    <submittedName>
        <fullName evidence="1">Uncharacterized protein</fullName>
    </submittedName>
</protein>
<accession>A0A7C3VUW6</accession>
<proteinExistence type="predicted"/>
<dbReference type="AlphaFoldDB" id="A0A7C3VUW6"/>
<gene>
    <name evidence="1" type="ORF">ENR15_22215</name>
</gene>
<evidence type="ECO:0000313" key="1">
    <source>
        <dbReference type="EMBL" id="HGG03276.1"/>
    </source>
</evidence>
<sequence>MNFGFWGEFWGFGVNFGVKLYIVGARHPKYLGFTNNLNDAVPPTTENLDIKTKVMAKKPGFCDNFRIKTEIWLRNPVSVTPPRRKFWVGVGTA</sequence>
<organism evidence="1">
    <name type="scientific">Planktothricoides sp. SpSt-374</name>
    <dbReference type="NCBI Taxonomy" id="2282167"/>
    <lineage>
        <taxon>Bacteria</taxon>
        <taxon>Bacillati</taxon>
        <taxon>Cyanobacteriota</taxon>
        <taxon>Cyanophyceae</taxon>
        <taxon>Oscillatoriophycideae</taxon>
        <taxon>Oscillatoriales</taxon>
        <taxon>Oscillatoriaceae</taxon>
        <taxon>Planktothricoides</taxon>
    </lineage>
</organism>
<dbReference type="EMBL" id="DSPX01000228">
    <property type="protein sequence ID" value="HGG03276.1"/>
    <property type="molecule type" value="Genomic_DNA"/>
</dbReference>
<reference evidence="1" key="1">
    <citation type="journal article" date="2020" name="mSystems">
        <title>Genome- and Community-Level Interaction Insights into Carbon Utilization and Element Cycling Functions of Hydrothermarchaeota in Hydrothermal Sediment.</title>
        <authorList>
            <person name="Zhou Z."/>
            <person name="Liu Y."/>
            <person name="Xu W."/>
            <person name="Pan J."/>
            <person name="Luo Z.H."/>
            <person name="Li M."/>
        </authorList>
    </citation>
    <scope>NUCLEOTIDE SEQUENCE [LARGE SCALE GENOMIC DNA]</scope>
    <source>
        <strain evidence="1">SpSt-374</strain>
    </source>
</reference>
<comment type="caution">
    <text evidence="1">The sequence shown here is derived from an EMBL/GenBank/DDBJ whole genome shotgun (WGS) entry which is preliminary data.</text>
</comment>